<reference evidence="1" key="1">
    <citation type="submission" date="2022-07" db="EMBL/GenBank/DDBJ databases">
        <authorList>
            <person name="Criscuolo A."/>
        </authorList>
    </citation>
    <scope>NUCLEOTIDE SEQUENCE</scope>
    <source>
        <strain evidence="1">CIP103197</strain>
    </source>
</reference>
<organism evidence="1 2">
    <name type="scientific">Pseudoalteromonas haloplanktis</name>
    <name type="common">Alteromonas haloplanktis</name>
    <dbReference type="NCBI Taxonomy" id="228"/>
    <lineage>
        <taxon>Bacteria</taxon>
        <taxon>Pseudomonadati</taxon>
        <taxon>Pseudomonadota</taxon>
        <taxon>Gammaproteobacteria</taxon>
        <taxon>Alteromonadales</taxon>
        <taxon>Pseudoalteromonadaceae</taxon>
        <taxon>Pseudoalteromonas</taxon>
    </lineage>
</organism>
<dbReference type="Proteomes" id="UP001152447">
    <property type="component" value="Unassembled WGS sequence"/>
</dbReference>
<sequence length="30" mass="3498">MGGNGDVECFLCVETRTFQCLFLNLYFLTY</sequence>
<accession>A0A9W4W199</accession>
<comment type="caution">
    <text evidence="1">The sequence shown here is derived from an EMBL/GenBank/DDBJ whole genome shotgun (WGS) entry which is preliminary data.</text>
</comment>
<evidence type="ECO:0000313" key="2">
    <source>
        <dbReference type="Proteomes" id="UP001152447"/>
    </source>
</evidence>
<protein>
    <submittedName>
        <fullName evidence="1">Uncharacterized protein</fullName>
    </submittedName>
</protein>
<keyword evidence="2" id="KW-1185">Reference proteome</keyword>
<gene>
    <name evidence="1" type="ORF">PSEHALCIP103_02623</name>
</gene>
<dbReference type="EMBL" id="CAMAPB010000040">
    <property type="protein sequence ID" value="CAH9062041.1"/>
    <property type="molecule type" value="Genomic_DNA"/>
</dbReference>
<dbReference type="AlphaFoldDB" id="A0A9W4W199"/>
<name>A0A9W4W199_PSEHA</name>
<evidence type="ECO:0000313" key="1">
    <source>
        <dbReference type="EMBL" id="CAH9062041.1"/>
    </source>
</evidence>
<proteinExistence type="predicted"/>